<evidence type="ECO:0000313" key="3">
    <source>
        <dbReference type="EMBL" id="KAG9342072.1"/>
    </source>
</evidence>
<dbReference type="GO" id="GO:0016020">
    <property type="term" value="C:membrane"/>
    <property type="evidence" value="ECO:0007669"/>
    <property type="project" value="InterPro"/>
</dbReference>
<evidence type="ECO:0000256" key="2">
    <source>
        <dbReference type="SAM" id="Phobius"/>
    </source>
</evidence>
<evidence type="ECO:0008006" key="5">
    <source>
        <dbReference type="Google" id="ProtNLM"/>
    </source>
</evidence>
<keyword evidence="4" id="KW-1185">Reference proteome</keyword>
<name>A0A8T2NWX8_9TELE</name>
<feature type="transmembrane region" description="Helical" evidence="2">
    <location>
        <begin position="33"/>
        <end position="60"/>
    </location>
</feature>
<comment type="similarity">
    <text evidence="1">Belongs to the multi antimicrobial extrusion (MATE) (TC 2.A.66.1) family.</text>
</comment>
<gene>
    <name evidence="3" type="ORF">JZ751_017069</name>
</gene>
<organism evidence="3 4">
    <name type="scientific">Albula glossodonta</name>
    <name type="common">roundjaw bonefish</name>
    <dbReference type="NCBI Taxonomy" id="121402"/>
    <lineage>
        <taxon>Eukaryota</taxon>
        <taxon>Metazoa</taxon>
        <taxon>Chordata</taxon>
        <taxon>Craniata</taxon>
        <taxon>Vertebrata</taxon>
        <taxon>Euteleostomi</taxon>
        <taxon>Actinopterygii</taxon>
        <taxon>Neopterygii</taxon>
        <taxon>Teleostei</taxon>
        <taxon>Albuliformes</taxon>
        <taxon>Albulidae</taxon>
        <taxon>Albula</taxon>
    </lineage>
</organism>
<evidence type="ECO:0000313" key="4">
    <source>
        <dbReference type="Proteomes" id="UP000824540"/>
    </source>
</evidence>
<feature type="transmembrane region" description="Helical" evidence="2">
    <location>
        <begin position="105"/>
        <end position="126"/>
    </location>
</feature>
<evidence type="ECO:0000256" key="1">
    <source>
        <dbReference type="ARBA" id="ARBA00010199"/>
    </source>
</evidence>
<dbReference type="Pfam" id="PF01554">
    <property type="entry name" value="MatE"/>
    <property type="match status" value="1"/>
</dbReference>
<proteinExistence type="inferred from homology"/>
<feature type="transmembrane region" description="Helical" evidence="2">
    <location>
        <begin position="240"/>
        <end position="260"/>
    </location>
</feature>
<dbReference type="InterPro" id="IPR002528">
    <property type="entry name" value="MATE_fam"/>
</dbReference>
<feature type="transmembrane region" description="Helical" evidence="2">
    <location>
        <begin position="80"/>
        <end position="98"/>
    </location>
</feature>
<keyword evidence="2" id="KW-1133">Transmembrane helix</keyword>
<accession>A0A8T2NWX8</accession>
<reference evidence="3" key="1">
    <citation type="thesis" date="2021" institute="BYU ScholarsArchive" country="Provo, UT, USA">
        <title>Applications of and Algorithms for Genome Assembly and Genomic Analyses with an Emphasis on Marine Teleosts.</title>
        <authorList>
            <person name="Pickett B.D."/>
        </authorList>
    </citation>
    <scope>NUCLEOTIDE SEQUENCE</scope>
    <source>
        <strain evidence="3">HI-2016</strain>
    </source>
</reference>
<sequence>MQFPYGFSVAGGVRVGNALGAGNTQQALVTSKLSILCAVMVSTCVATVIGASKDVIGYIFTNDVEIRKRTGEAMVLYAPFHFFDAIAAVAGGIVRGAAKQKIGAIGNLVGFYFVGYPIGVSLMFAAKLGITGLWMGLLICVFVQACFFVIFIAKLDWKKATDEALVRAGVRTAEQIGDHRHTQGGQSYLPEPAGMHMEDRVEEQGCWELSSDMEQLEERELASGTVAAELSFTQLLLRRGLAVCVMLFILAIGIITNLLLTSVT</sequence>
<comment type="caution">
    <text evidence="3">The sequence shown here is derived from an EMBL/GenBank/DDBJ whole genome shotgun (WGS) entry which is preliminary data.</text>
</comment>
<keyword evidence="2" id="KW-0472">Membrane</keyword>
<keyword evidence="2" id="KW-0812">Transmembrane</keyword>
<dbReference type="Proteomes" id="UP000824540">
    <property type="component" value="Unassembled WGS sequence"/>
</dbReference>
<dbReference type="EMBL" id="JAFBMS010000030">
    <property type="protein sequence ID" value="KAG9342072.1"/>
    <property type="molecule type" value="Genomic_DNA"/>
</dbReference>
<dbReference type="GO" id="GO:0042910">
    <property type="term" value="F:xenobiotic transmembrane transporter activity"/>
    <property type="evidence" value="ECO:0007669"/>
    <property type="project" value="InterPro"/>
</dbReference>
<dbReference type="PANTHER" id="PTHR11206">
    <property type="entry name" value="MULTIDRUG RESISTANCE PROTEIN"/>
    <property type="match status" value="1"/>
</dbReference>
<protein>
    <recommendedName>
        <fullName evidence="5">Multidrug and toxin extrusion protein 1</fullName>
    </recommendedName>
</protein>
<dbReference type="AlphaFoldDB" id="A0A8T2NWX8"/>
<dbReference type="GO" id="GO:0015297">
    <property type="term" value="F:antiporter activity"/>
    <property type="evidence" value="ECO:0007669"/>
    <property type="project" value="InterPro"/>
</dbReference>
<dbReference type="OrthoDB" id="2126698at2759"/>
<feature type="transmembrane region" description="Helical" evidence="2">
    <location>
        <begin position="132"/>
        <end position="153"/>
    </location>
</feature>